<reference evidence="2" key="1">
    <citation type="journal article" date="2022" name="bioRxiv">
        <title>Sequencing and chromosome-scale assembly of the giantPleurodeles waltlgenome.</title>
        <authorList>
            <person name="Brown T."/>
            <person name="Elewa A."/>
            <person name="Iarovenko S."/>
            <person name="Subramanian E."/>
            <person name="Araus A.J."/>
            <person name="Petzold A."/>
            <person name="Susuki M."/>
            <person name="Suzuki K.-i.T."/>
            <person name="Hayashi T."/>
            <person name="Toyoda A."/>
            <person name="Oliveira C."/>
            <person name="Osipova E."/>
            <person name="Leigh N.D."/>
            <person name="Simon A."/>
            <person name="Yun M.H."/>
        </authorList>
    </citation>
    <scope>NUCLEOTIDE SEQUENCE</scope>
    <source>
        <strain evidence="2">20211129_DDA</strain>
        <tissue evidence="2">Liver</tissue>
    </source>
</reference>
<organism evidence="2 3">
    <name type="scientific">Pleurodeles waltl</name>
    <name type="common">Iberian ribbed newt</name>
    <dbReference type="NCBI Taxonomy" id="8319"/>
    <lineage>
        <taxon>Eukaryota</taxon>
        <taxon>Metazoa</taxon>
        <taxon>Chordata</taxon>
        <taxon>Craniata</taxon>
        <taxon>Vertebrata</taxon>
        <taxon>Euteleostomi</taxon>
        <taxon>Amphibia</taxon>
        <taxon>Batrachia</taxon>
        <taxon>Caudata</taxon>
        <taxon>Salamandroidea</taxon>
        <taxon>Salamandridae</taxon>
        <taxon>Pleurodelinae</taxon>
        <taxon>Pleurodeles</taxon>
    </lineage>
</organism>
<comment type="caution">
    <text evidence="2">The sequence shown here is derived from an EMBL/GenBank/DDBJ whole genome shotgun (WGS) entry which is preliminary data.</text>
</comment>
<dbReference type="Proteomes" id="UP001066276">
    <property type="component" value="Chromosome 8"/>
</dbReference>
<proteinExistence type="predicted"/>
<sequence>MVVDNLMADAQRDSEIRAAESVKIDSPGSSTTVLVDEQSYRKSRRESKGEQSALASPRIESEPRGQPEKEGPTASAGIFTPQAI</sequence>
<keyword evidence="3" id="KW-1185">Reference proteome</keyword>
<evidence type="ECO:0000256" key="1">
    <source>
        <dbReference type="SAM" id="MobiDB-lite"/>
    </source>
</evidence>
<accession>A0AAV7P134</accession>
<evidence type="ECO:0000313" key="2">
    <source>
        <dbReference type="EMBL" id="KAJ1119338.1"/>
    </source>
</evidence>
<gene>
    <name evidence="2" type="ORF">NDU88_007524</name>
</gene>
<dbReference type="AlphaFoldDB" id="A0AAV7P134"/>
<evidence type="ECO:0000313" key="3">
    <source>
        <dbReference type="Proteomes" id="UP001066276"/>
    </source>
</evidence>
<dbReference type="EMBL" id="JANPWB010000012">
    <property type="protein sequence ID" value="KAJ1119338.1"/>
    <property type="molecule type" value="Genomic_DNA"/>
</dbReference>
<feature type="region of interest" description="Disordered" evidence="1">
    <location>
        <begin position="1"/>
        <end position="84"/>
    </location>
</feature>
<protein>
    <submittedName>
        <fullName evidence="2">Uncharacterized protein</fullName>
    </submittedName>
</protein>
<name>A0AAV7P134_PLEWA</name>
<feature type="compositionally biased region" description="Basic and acidic residues" evidence="1">
    <location>
        <begin position="10"/>
        <end position="23"/>
    </location>
</feature>
<feature type="compositionally biased region" description="Basic and acidic residues" evidence="1">
    <location>
        <begin position="59"/>
        <end position="71"/>
    </location>
</feature>